<dbReference type="Gene3D" id="1.20.120.1960">
    <property type="entry name" value="QSOX sulfhydryl oxidase domain"/>
    <property type="match status" value="1"/>
</dbReference>
<comment type="cofactor">
    <cofactor evidence="1 7">
        <name>FAD</name>
        <dbReference type="ChEBI" id="CHEBI:57692"/>
    </cofactor>
</comment>
<keyword evidence="5 7" id="KW-0560">Oxidoreductase</keyword>
<dbReference type="GO" id="GO:0016971">
    <property type="term" value="F:flavin-dependent sulfhydryl oxidase activity"/>
    <property type="evidence" value="ECO:0000318"/>
    <property type="project" value="GO_Central"/>
</dbReference>
<dbReference type="InterPro" id="IPR042568">
    <property type="entry name" value="QSOX_FAD-bd_sf"/>
</dbReference>
<dbReference type="Pfam" id="PF04777">
    <property type="entry name" value="Evr1_Alr"/>
    <property type="match status" value="1"/>
</dbReference>
<dbReference type="AlphaFoldDB" id="A0A139WDG0"/>
<feature type="domain" description="ERV/ALR sulfhydryl oxidase" evidence="8">
    <location>
        <begin position="241"/>
        <end position="348"/>
    </location>
</feature>
<dbReference type="PROSITE" id="PS51324">
    <property type="entry name" value="ERV_ALR"/>
    <property type="match status" value="1"/>
</dbReference>
<evidence type="ECO:0000313" key="9">
    <source>
        <dbReference type="EMBL" id="KYB26008.1"/>
    </source>
</evidence>
<evidence type="ECO:0000256" key="4">
    <source>
        <dbReference type="ARBA" id="ARBA00022827"/>
    </source>
</evidence>
<evidence type="ECO:0000256" key="6">
    <source>
        <dbReference type="ARBA" id="ARBA00023157"/>
    </source>
</evidence>
<dbReference type="FunFam" id="1.20.120.310:FF:000001">
    <property type="entry name" value="Sulfhydryl oxidase"/>
    <property type="match status" value="1"/>
</dbReference>
<evidence type="ECO:0000256" key="5">
    <source>
        <dbReference type="ARBA" id="ARBA00023002"/>
    </source>
</evidence>
<dbReference type="EMBL" id="KQ971358">
    <property type="protein sequence ID" value="KYB26008.1"/>
    <property type="molecule type" value="Genomic_DNA"/>
</dbReference>
<dbReference type="Pfam" id="PF18108">
    <property type="entry name" value="QSOX_Trx1"/>
    <property type="match status" value="1"/>
</dbReference>
<dbReference type="PANTHER" id="PTHR22897">
    <property type="entry name" value="QUIESCIN Q6-RELATED SULFHYDRYL OXIDASE"/>
    <property type="match status" value="1"/>
</dbReference>
<dbReference type="FunFam" id="1.20.120.1960:FF:000001">
    <property type="entry name" value="Sulfhydryl oxidase"/>
    <property type="match status" value="1"/>
</dbReference>
<dbReference type="GO" id="GO:0003756">
    <property type="term" value="F:protein disulfide isomerase activity"/>
    <property type="evidence" value="ECO:0000318"/>
    <property type="project" value="GO_Central"/>
</dbReference>
<dbReference type="InterPro" id="IPR041269">
    <property type="entry name" value="QSOX_Trx1"/>
</dbReference>
<dbReference type="GO" id="GO:0006457">
    <property type="term" value="P:protein folding"/>
    <property type="evidence" value="ECO:0000318"/>
    <property type="project" value="GO_Central"/>
</dbReference>
<keyword evidence="10" id="KW-1185">Reference proteome</keyword>
<evidence type="ECO:0000256" key="3">
    <source>
        <dbReference type="ARBA" id="ARBA00022729"/>
    </source>
</evidence>
<reference evidence="9 10" key="1">
    <citation type="journal article" date="2008" name="Nature">
        <title>The genome of the model beetle and pest Tribolium castaneum.</title>
        <authorList>
            <consortium name="Tribolium Genome Sequencing Consortium"/>
            <person name="Richards S."/>
            <person name="Gibbs R.A."/>
            <person name="Weinstock G.M."/>
            <person name="Brown S.J."/>
            <person name="Denell R."/>
            <person name="Beeman R.W."/>
            <person name="Gibbs R."/>
            <person name="Beeman R.W."/>
            <person name="Brown S.J."/>
            <person name="Bucher G."/>
            <person name="Friedrich M."/>
            <person name="Grimmelikhuijzen C.J."/>
            <person name="Klingler M."/>
            <person name="Lorenzen M."/>
            <person name="Richards S."/>
            <person name="Roth S."/>
            <person name="Schroder R."/>
            <person name="Tautz D."/>
            <person name="Zdobnov E.M."/>
            <person name="Muzny D."/>
            <person name="Gibbs R.A."/>
            <person name="Weinstock G.M."/>
            <person name="Attaway T."/>
            <person name="Bell S."/>
            <person name="Buhay C.J."/>
            <person name="Chandrabose M.N."/>
            <person name="Chavez D."/>
            <person name="Clerk-Blankenburg K.P."/>
            <person name="Cree A."/>
            <person name="Dao M."/>
            <person name="Davis C."/>
            <person name="Chacko J."/>
            <person name="Dinh H."/>
            <person name="Dugan-Rocha S."/>
            <person name="Fowler G."/>
            <person name="Garner T.T."/>
            <person name="Garnes J."/>
            <person name="Gnirke A."/>
            <person name="Hawes A."/>
            <person name="Hernandez J."/>
            <person name="Hines S."/>
            <person name="Holder M."/>
            <person name="Hume J."/>
            <person name="Jhangiani S.N."/>
            <person name="Joshi V."/>
            <person name="Khan Z.M."/>
            <person name="Jackson L."/>
            <person name="Kovar C."/>
            <person name="Kowis A."/>
            <person name="Lee S."/>
            <person name="Lewis L.R."/>
            <person name="Margolis J."/>
            <person name="Morgan M."/>
            <person name="Nazareth L.V."/>
            <person name="Nguyen N."/>
            <person name="Okwuonu G."/>
            <person name="Parker D."/>
            <person name="Richards S."/>
            <person name="Ruiz S.J."/>
            <person name="Santibanez J."/>
            <person name="Savard J."/>
            <person name="Scherer S.E."/>
            <person name="Schneider B."/>
            <person name="Sodergren E."/>
            <person name="Tautz D."/>
            <person name="Vattahil S."/>
            <person name="Villasana D."/>
            <person name="White C.S."/>
            <person name="Wright R."/>
            <person name="Park Y."/>
            <person name="Beeman R.W."/>
            <person name="Lord J."/>
            <person name="Oppert B."/>
            <person name="Lorenzen M."/>
            <person name="Brown S."/>
            <person name="Wang L."/>
            <person name="Savard J."/>
            <person name="Tautz D."/>
            <person name="Richards S."/>
            <person name="Weinstock G."/>
            <person name="Gibbs R.A."/>
            <person name="Liu Y."/>
            <person name="Worley K."/>
            <person name="Weinstock G."/>
            <person name="Elsik C.G."/>
            <person name="Reese J.T."/>
            <person name="Elhaik E."/>
            <person name="Landan G."/>
            <person name="Graur D."/>
            <person name="Arensburger P."/>
            <person name="Atkinson P."/>
            <person name="Beeman R.W."/>
            <person name="Beidler J."/>
            <person name="Brown S.J."/>
            <person name="Demuth J.P."/>
            <person name="Drury D.W."/>
            <person name="Du Y.Z."/>
            <person name="Fujiwara H."/>
            <person name="Lorenzen M."/>
            <person name="Maselli V."/>
            <person name="Osanai M."/>
            <person name="Park Y."/>
            <person name="Robertson H.M."/>
            <person name="Tu Z."/>
            <person name="Wang J.J."/>
            <person name="Wang S."/>
            <person name="Richards S."/>
            <person name="Song H."/>
            <person name="Zhang L."/>
            <person name="Sodergren E."/>
            <person name="Werner D."/>
            <person name="Stanke M."/>
            <person name="Morgenstern B."/>
            <person name="Solovyev V."/>
            <person name="Kosarev P."/>
            <person name="Brown G."/>
            <person name="Chen H.C."/>
            <person name="Ermolaeva O."/>
            <person name="Hlavina W."/>
            <person name="Kapustin Y."/>
            <person name="Kiryutin B."/>
            <person name="Kitts P."/>
            <person name="Maglott D."/>
            <person name="Pruitt K."/>
            <person name="Sapojnikov V."/>
            <person name="Souvorov A."/>
            <person name="Mackey A.J."/>
            <person name="Waterhouse R.M."/>
            <person name="Wyder S."/>
            <person name="Zdobnov E.M."/>
            <person name="Zdobnov E.M."/>
            <person name="Wyder S."/>
            <person name="Kriventseva E.V."/>
            <person name="Kadowaki T."/>
            <person name="Bork P."/>
            <person name="Aranda M."/>
            <person name="Bao R."/>
            <person name="Beermann A."/>
            <person name="Berns N."/>
            <person name="Bolognesi R."/>
            <person name="Bonneton F."/>
            <person name="Bopp D."/>
            <person name="Brown S.J."/>
            <person name="Bucher G."/>
            <person name="Butts T."/>
            <person name="Chaumot A."/>
            <person name="Denell R.E."/>
            <person name="Ferrier D.E."/>
            <person name="Friedrich M."/>
            <person name="Gordon C.M."/>
            <person name="Jindra M."/>
            <person name="Klingler M."/>
            <person name="Lan Q."/>
            <person name="Lattorff H.M."/>
            <person name="Laudet V."/>
            <person name="von Levetsow C."/>
            <person name="Liu Z."/>
            <person name="Lutz R."/>
            <person name="Lynch J.A."/>
            <person name="da Fonseca R.N."/>
            <person name="Posnien N."/>
            <person name="Reuter R."/>
            <person name="Roth S."/>
            <person name="Savard J."/>
            <person name="Schinko J.B."/>
            <person name="Schmitt C."/>
            <person name="Schoppmeier M."/>
            <person name="Schroder R."/>
            <person name="Shippy T.D."/>
            <person name="Simonnet F."/>
            <person name="Marques-Souza H."/>
            <person name="Tautz D."/>
            <person name="Tomoyasu Y."/>
            <person name="Trauner J."/>
            <person name="Van der Zee M."/>
            <person name="Vervoort M."/>
            <person name="Wittkopp N."/>
            <person name="Wimmer E.A."/>
            <person name="Yang X."/>
            <person name="Jones A.K."/>
            <person name="Sattelle D.B."/>
            <person name="Ebert P.R."/>
            <person name="Nelson D."/>
            <person name="Scott J.G."/>
            <person name="Beeman R.W."/>
            <person name="Muthukrishnan S."/>
            <person name="Kramer K.J."/>
            <person name="Arakane Y."/>
            <person name="Beeman R.W."/>
            <person name="Zhu Q."/>
            <person name="Hogenkamp D."/>
            <person name="Dixit R."/>
            <person name="Oppert B."/>
            <person name="Jiang H."/>
            <person name="Zou Z."/>
            <person name="Marshall J."/>
            <person name="Elpidina E."/>
            <person name="Vinokurov K."/>
            <person name="Oppert C."/>
            <person name="Zou Z."/>
            <person name="Evans J."/>
            <person name="Lu Z."/>
            <person name="Zhao P."/>
            <person name="Sumathipala N."/>
            <person name="Altincicek B."/>
            <person name="Vilcinskas A."/>
            <person name="Williams M."/>
            <person name="Hultmark D."/>
            <person name="Hetru C."/>
            <person name="Jiang H."/>
            <person name="Grimmelikhuijzen C.J."/>
            <person name="Hauser F."/>
            <person name="Cazzamali G."/>
            <person name="Williamson M."/>
            <person name="Park Y."/>
            <person name="Li B."/>
            <person name="Tanaka Y."/>
            <person name="Predel R."/>
            <person name="Neupert S."/>
            <person name="Schachtner J."/>
            <person name="Verleyen P."/>
            <person name="Raible F."/>
            <person name="Bork P."/>
            <person name="Friedrich M."/>
            <person name="Walden K.K."/>
            <person name="Robertson H.M."/>
            <person name="Angeli S."/>
            <person name="Foret S."/>
            <person name="Bucher G."/>
            <person name="Schuetz S."/>
            <person name="Maleszka R."/>
            <person name="Wimmer E.A."/>
            <person name="Beeman R.W."/>
            <person name="Lorenzen M."/>
            <person name="Tomoyasu Y."/>
            <person name="Miller S.C."/>
            <person name="Grossmann D."/>
            <person name="Bucher G."/>
        </authorList>
    </citation>
    <scope>NUCLEOTIDE SEQUENCE [LARGE SCALE GENOMIC DNA]</scope>
    <source>
        <strain evidence="9 10">Georgia GA2</strain>
    </source>
</reference>
<keyword evidence="2 7" id="KW-0285">Flavoprotein</keyword>
<dbReference type="GO" id="GO:0000139">
    <property type="term" value="C:Golgi membrane"/>
    <property type="evidence" value="ECO:0000318"/>
    <property type="project" value="GO_Central"/>
</dbReference>
<keyword evidence="3" id="KW-0732">Signal</keyword>
<dbReference type="PANTHER" id="PTHR22897:SF8">
    <property type="entry name" value="SULFHYDRYL OXIDASE"/>
    <property type="match status" value="1"/>
</dbReference>
<dbReference type="Pfam" id="PF18371">
    <property type="entry name" value="FAD_SOX"/>
    <property type="match status" value="1"/>
</dbReference>
<organism evidence="9 10">
    <name type="scientific">Tribolium castaneum</name>
    <name type="common">Red flour beetle</name>
    <dbReference type="NCBI Taxonomy" id="7070"/>
    <lineage>
        <taxon>Eukaryota</taxon>
        <taxon>Metazoa</taxon>
        <taxon>Ecdysozoa</taxon>
        <taxon>Arthropoda</taxon>
        <taxon>Hexapoda</taxon>
        <taxon>Insecta</taxon>
        <taxon>Pterygota</taxon>
        <taxon>Neoptera</taxon>
        <taxon>Endopterygota</taxon>
        <taxon>Coleoptera</taxon>
        <taxon>Polyphaga</taxon>
        <taxon>Cucujiformia</taxon>
        <taxon>Tenebrionidae</taxon>
        <taxon>Tenebrionidae incertae sedis</taxon>
        <taxon>Tribolium</taxon>
    </lineage>
</organism>
<dbReference type="InterPro" id="IPR017905">
    <property type="entry name" value="ERV/ALR_sulphydryl_oxidase"/>
</dbReference>
<dbReference type="InterPro" id="IPR040986">
    <property type="entry name" value="QSOX_FAD-bd_dom"/>
</dbReference>
<proteinExistence type="inferred from homology"/>
<dbReference type="OMA" id="QYVGCIA"/>
<evidence type="ECO:0000259" key="8">
    <source>
        <dbReference type="PROSITE" id="PS51324"/>
    </source>
</evidence>
<sequence length="398" mass="45687">MQLVYLQREKRTCFDEENNDIFYGFLVVEDSDNYLGGEVALDLHKTPNVTIRHALNNNTKLVKNLQIGKFPTLVIIDRNNNTQIVTENIEHKKELKATIADYLAKKGLKVCETTPEKKGHLSLDPHPDPKQRSRTLLRQKIKKMGDAVFQMDLETSLRYALLREVSTTKVIKGEQLAALRAFLSVIKKYFPFGYNSTSFINNLTNLTSSDEVQGVQVQVLVQQADDSGVFSTPQRFLGCQGSANRFRGYPCSLWRLFHYLTVNSVLLNVSNRKANPVEVLGAMHGYVKHFFSCSHCSEHFQKMAAERNLTSVSSLEESVLWLWEAHNVVNKRLKGDTTEDPEYPKEQFPTRLRCPECYGEDGTWRKKEVLKYLKRMYGRYSVRYVGSDTKVLFPGLDR</sequence>
<comment type="catalytic activity">
    <reaction evidence="7">
        <text>2 R'C(R)SH + O2 = R'C(R)S-S(R)CR' + H2O2</text>
        <dbReference type="Rhea" id="RHEA:17357"/>
        <dbReference type="ChEBI" id="CHEBI:15379"/>
        <dbReference type="ChEBI" id="CHEBI:16240"/>
        <dbReference type="ChEBI" id="CHEBI:16520"/>
        <dbReference type="ChEBI" id="CHEBI:17412"/>
        <dbReference type="EC" id="1.8.3.2"/>
    </reaction>
</comment>
<keyword evidence="4 7" id="KW-0274">FAD</keyword>
<dbReference type="Gene3D" id="1.20.120.310">
    <property type="entry name" value="ERV/ALR sulfhydryl oxidase domain"/>
    <property type="match status" value="1"/>
</dbReference>
<dbReference type="Proteomes" id="UP000007266">
    <property type="component" value="Linkage group 8"/>
</dbReference>
<dbReference type="Gene3D" id="3.40.30.10">
    <property type="entry name" value="Glutaredoxin"/>
    <property type="match status" value="1"/>
</dbReference>
<evidence type="ECO:0000256" key="2">
    <source>
        <dbReference type="ARBA" id="ARBA00022630"/>
    </source>
</evidence>
<comment type="function">
    <text evidence="7">Catalyzes the oxidation of sulfhydryl groups in peptide and protein thiols to disulfides with the reduction of oxygen to hydrogen peroxide.</text>
</comment>
<evidence type="ECO:0000313" key="10">
    <source>
        <dbReference type="Proteomes" id="UP000007266"/>
    </source>
</evidence>
<dbReference type="InterPro" id="IPR039798">
    <property type="entry name" value="Sulfhydryl_oxidase"/>
</dbReference>
<accession>A0A139WDG0</accession>
<dbReference type="EC" id="1.8.3.2" evidence="7"/>
<comment type="similarity">
    <text evidence="7">Belongs to the quiescin-sulfhydryl oxidase (QSOX) family.</text>
</comment>
<dbReference type="InParanoid" id="A0A139WDG0"/>
<keyword evidence="6" id="KW-1015">Disulfide bond</keyword>
<name>A0A139WDG0_TRICA</name>
<evidence type="ECO:0000256" key="1">
    <source>
        <dbReference type="ARBA" id="ARBA00001974"/>
    </source>
</evidence>
<dbReference type="SUPFAM" id="SSF69000">
    <property type="entry name" value="FAD-dependent thiol oxidase"/>
    <property type="match status" value="1"/>
</dbReference>
<reference evidence="9 10" key="2">
    <citation type="journal article" date="2010" name="Nucleic Acids Res.">
        <title>BeetleBase in 2010: revisions to provide comprehensive genomic information for Tribolium castaneum.</title>
        <authorList>
            <person name="Kim H.S."/>
            <person name="Murphy T."/>
            <person name="Xia J."/>
            <person name="Caragea D."/>
            <person name="Park Y."/>
            <person name="Beeman R.W."/>
            <person name="Lorenzen M.D."/>
            <person name="Butcher S."/>
            <person name="Manak J.R."/>
            <person name="Brown S.J."/>
        </authorList>
    </citation>
    <scope>GENOME REANNOTATION</scope>
    <source>
        <strain evidence="9 10">Georgia GA2</strain>
    </source>
</reference>
<dbReference type="GO" id="GO:0005615">
    <property type="term" value="C:extracellular space"/>
    <property type="evidence" value="ECO:0000318"/>
    <property type="project" value="GO_Central"/>
</dbReference>
<evidence type="ECO:0000256" key="7">
    <source>
        <dbReference type="RuleBase" id="RU371123"/>
    </source>
</evidence>
<dbReference type="InterPro" id="IPR036774">
    <property type="entry name" value="ERV/ALR_sulphydryl_oxid_sf"/>
</dbReference>
<protein>
    <recommendedName>
        <fullName evidence="7">Sulfhydryl oxidase</fullName>
        <ecNumber evidence="7">1.8.3.2</ecNumber>
    </recommendedName>
</protein>
<gene>
    <name evidence="9" type="primary">AUGUSTUS-3.0.2_34030</name>
    <name evidence="9" type="ORF">TcasGA2_TC034030</name>
</gene>